<keyword evidence="9" id="KW-1185">Reference proteome</keyword>
<evidence type="ECO:0000256" key="5">
    <source>
        <dbReference type="PROSITE-ProRule" id="PRU00288"/>
    </source>
</evidence>
<keyword evidence="2" id="KW-0479">Metal-binding</keyword>
<keyword evidence="1" id="KW-0343">GTPase activation</keyword>
<feature type="compositionally biased region" description="Low complexity" evidence="6">
    <location>
        <begin position="228"/>
        <end position="279"/>
    </location>
</feature>
<accession>A0A316U5R9</accession>
<evidence type="ECO:0000259" key="7">
    <source>
        <dbReference type="PROSITE" id="PS50115"/>
    </source>
</evidence>
<feature type="compositionally biased region" description="Low complexity" evidence="6">
    <location>
        <begin position="338"/>
        <end position="362"/>
    </location>
</feature>
<evidence type="ECO:0000313" key="9">
    <source>
        <dbReference type="Proteomes" id="UP000245942"/>
    </source>
</evidence>
<dbReference type="PANTHER" id="PTHR45686:SF4">
    <property type="entry name" value="ADP-RIBOSYLATION FACTOR GTPASE ACTIVATING PROTEIN 3, ISOFORM H"/>
    <property type="match status" value="1"/>
</dbReference>
<dbReference type="InterPro" id="IPR038508">
    <property type="entry name" value="ArfGAP_dom_sf"/>
</dbReference>
<name>A0A316U5R9_9BASI</name>
<feature type="region of interest" description="Disordered" evidence="6">
    <location>
        <begin position="466"/>
        <end position="492"/>
    </location>
</feature>
<feature type="compositionally biased region" description="Basic and acidic residues" evidence="6">
    <location>
        <begin position="299"/>
        <end position="310"/>
    </location>
</feature>
<gene>
    <name evidence="8" type="ORF">BCV69DRAFT_283788</name>
</gene>
<dbReference type="CDD" id="cd08831">
    <property type="entry name" value="ArfGap_ArfGap2_3_like"/>
    <property type="match status" value="1"/>
</dbReference>
<dbReference type="GO" id="GO:0005096">
    <property type="term" value="F:GTPase activator activity"/>
    <property type="evidence" value="ECO:0007669"/>
    <property type="project" value="UniProtKB-KW"/>
</dbReference>
<dbReference type="SMART" id="SM00105">
    <property type="entry name" value="ArfGap"/>
    <property type="match status" value="1"/>
</dbReference>
<evidence type="ECO:0000256" key="4">
    <source>
        <dbReference type="ARBA" id="ARBA00022833"/>
    </source>
</evidence>
<dbReference type="Proteomes" id="UP000245942">
    <property type="component" value="Unassembled WGS sequence"/>
</dbReference>
<evidence type="ECO:0000256" key="1">
    <source>
        <dbReference type="ARBA" id="ARBA00022468"/>
    </source>
</evidence>
<evidence type="ECO:0000256" key="2">
    <source>
        <dbReference type="ARBA" id="ARBA00022723"/>
    </source>
</evidence>
<dbReference type="GO" id="GO:0008270">
    <property type="term" value="F:zinc ion binding"/>
    <property type="evidence" value="ECO:0007669"/>
    <property type="project" value="UniProtKB-KW"/>
</dbReference>
<reference evidence="8 9" key="1">
    <citation type="journal article" date="2018" name="Mol. Biol. Evol.">
        <title>Broad Genomic Sampling Reveals a Smut Pathogenic Ancestry of the Fungal Clade Ustilaginomycotina.</title>
        <authorList>
            <person name="Kijpornyongpan T."/>
            <person name="Mondo S.J."/>
            <person name="Barry K."/>
            <person name="Sandor L."/>
            <person name="Lee J."/>
            <person name="Lipzen A."/>
            <person name="Pangilinan J."/>
            <person name="LaButti K."/>
            <person name="Hainaut M."/>
            <person name="Henrissat B."/>
            <person name="Grigoriev I.V."/>
            <person name="Spatafora J.W."/>
            <person name="Aime M.C."/>
        </authorList>
    </citation>
    <scope>NUCLEOTIDE SEQUENCE [LARGE SCALE GENOMIC DNA]</scope>
    <source>
        <strain evidence="8 9">MCA 4718</strain>
    </source>
</reference>
<dbReference type="SUPFAM" id="SSF57863">
    <property type="entry name" value="ArfGap/RecO-like zinc finger"/>
    <property type="match status" value="1"/>
</dbReference>
<keyword evidence="3 5" id="KW-0863">Zinc-finger</keyword>
<dbReference type="EMBL" id="KZ819330">
    <property type="protein sequence ID" value="PWN19683.1"/>
    <property type="molecule type" value="Genomic_DNA"/>
</dbReference>
<evidence type="ECO:0000313" key="8">
    <source>
        <dbReference type="EMBL" id="PWN19683.1"/>
    </source>
</evidence>
<dbReference type="GO" id="GO:0000139">
    <property type="term" value="C:Golgi membrane"/>
    <property type="evidence" value="ECO:0007669"/>
    <property type="project" value="GOC"/>
</dbReference>
<dbReference type="PRINTS" id="PR00405">
    <property type="entry name" value="REVINTRACTNG"/>
</dbReference>
<dbReference type="GeneID" id="37014553"/>
<dbReference type="Gene3D" id="1.10.220.150">
    <property type="entry name" value="Arf GTPase activating protein"/>
    <property type="match status" value="1"/>
</dbReference>
<organism evidence="8 9">
    <name type="scientific">Pseudomicrostroma glucosiphilum</name>
    <dbReference type="NCBI Taxonomy" id="1684307"/>
    <lineage>
        <taxon>Eukaryota</taxon>
        <taxon>Fungi</taxon>
        <taxon>Dikarya</taxon>
        <taxon>Basidiomycota</taxon>
        <taxon>Ustilaginomycotina</taxon>
        <taxon>Exobasidiomycetes</taxon>
        <taxon>Microstromatales</taxon>
        <taxon>Microstromatales incertae sedis</taxon>
        <taxon>Pseudomicrostroma</taxon>
    </lineage>
</organism>
<dbReference type="PROSITE" id="PS50115">
    <property type="entry name" value="ARFGAP"/>
    <property type="match status" value="1"/>
</dbReference>
<protein>
    <submittedName>
        <fullName evidence="8">ArfGap-domain-containing protein</fullName>
    </submittedName>
</protein>
<dbReference type="AlphaFoldDB" id="A0A316U5R9"/>
<dbReference type="STRING" id="1684307.A0A316U5R9"/>
<evidence type="ECO:0000256" key="6">
    <source>
        <dbReference type="SAM" id="MobiDB-lite"/>
    </source>
</evidence>
<dbReference type="GO" id="GO:0048205">
    <property type="term" value="P:COPI coating of Golgi vesicle"/>
    <property type="evidence" value="ECO:0007669"/>
    <property type="project" value="TreeGrafter"/>
</dbReference>
<dbReference type="PANTHER" id="PTHR45686">
    <property type="entry name" value="ADP-RIBOSYLATION FACTOR GTPASE ACTIVATING PROTEIN 3, ISOFORM H-RELATED"/>
    <property type="match status" value="1"/>
</dbReference>
<feature type="compositionally biased region" description="Acidic residues" evidence="6">
    <location>
        <begin position="470"/>
        <end position="479"/>
    </location>
</feature>
<evidence type="ECO:0000256" key="3">
    <source>
        <dbReference type="ARBA" id="ARBA00022771"/>
    </source>
</evidence>
<proteinExistence type="predicted"/>
<keyword evidence="4" id="KW-0862">Zinc</keyword>
<feature type="domain" description="Arf-GAP" evidence="7">
    <location>
        <begin position="10"/>
        <end position="122"/>
    </location>
</feature>
<dbReference type="InterPro" id="IPR001164">
    <property type="entry name" value="ArfGAP_dom"/>
</dbReference>
<dbReference type="RefSeq" id="XP_025346843.1">
    <property type="nucleotide sequence ID" value="XM_025492819.1"/>
</dbReference>
<dbReference type="Pfam" id="PF01412">
    <property type="entry name" value="ArfGap"/>
    <property type="match status" value="1"/>
</dbReference>
<feature type="region of interest" description="Disordered" evidence="6">
    <location>
        <begin position="191"/>
        <end position="379"/>
    </location>
</feature>
<dbReference type="OrthoDB" id="983479at2759"/>
<sequence>MSGPPKEEIAEIFKHLRTVQKGNKVCFDCGAKNPTWASATYGIYICLDCSSVHRNLGVHITFVRSTNLDTWTWAQLRMMKVSGNANTSDFFSKHGGNHLLAPSTEGKVKYTSQAAVAYKEELKKRLVADASPGQISDPVIFPGMASAFAADTAAESAGTAADEEDFFDEWDEPAQKAKKATAVVAKLPAPSAGVSLPPGIGRGRPAPAPAPAGKVVDAPGSAVLGARPAASPSPKPVSSSSLRPASRTSTLGAVRSGTSTPTGAAPGGSSAAGGASKLGGVKKGGLGAKKGGPVIDFEAAERKAREEEAAKLTASLESEARKQADRQAESIAKQAIVAATQAQAAATGSASTSQTTAASAASPPRSKGPTRTSGEIDRLGMGFGKISVRQGQVQDKLDRERLAKVAARTAAEADEPNYARAKFAAQKSISSDQYFERGGYDANVSAEAKARLAGLSGATSISSNQYFGREEEEADDEDGQGGQMAGKEDWAGDLEQTAKEYYSKFMANPDVQSGIESFRAGAMKLSQYLEDMSRNGG</sequence>
<dbReference type="InterPro" id="IPR037278">
    <property type="entry name" value="ARFGAP/RecO"/>
</dbReference>
<feature type="compositionally biased region" description="Low complexity" evidence="6">
    <location>
        <begin position="197"/>
        <end position="220"/>
    </location>
</feature>
<feature type="compositionally biased region" description="Gly residues" evidence="6">
    <location>
        <begin position="281"/>
        <end position="290"/>
    </location>
</feature>
<feature type="compositionally biased region" description="Basic and acidic residues" evidence="6">
    <location>
        <begin position="318"/>
        <end position="328"/>
    </location>
</feature>